<dbReference type="RefSeq" id="WP_014795590.1">
    <property type="nucleotide sequence ID" value="NC_018017.1"/>
</dbReference>
<dbReference type="eggNOG" id="COG2247">
    <property type="taxonomic scope" value="Bacteria"/>
</dbReference>
<dbReference type="EMBL" id="CP003348">
    <property type="protein sequence ID" value="AFM02118.1"/>
    <property type="molecule type" value="Genomic_DNA"/>
</dbReference>
<dbReference type="Gene3D" id="3.40.50.12090">
    <property type="match status" value="2"/>
</dbReference>
<dbReference type="STRING" id="756499.Desde_3851"/>
<dbReference type="Pfam" id="PF04122">
    <property type="entry name" value="CW_binding_2"/>
    <property type="match status" value="3"/>
</dbReference>
<dbReference type="Proteomes" id="UP000006053">
    <property type="component" value="Chromosome"/>
</dbReference>
<accession>I4ADT3</accession>
<dbReference type="HOGENOM" id="CLU_279239_0_0_9"/>
<feature type="chain" id="PRO_5003685587" evidence="1">
    <location>
        <begin position="28"/>
        <end position="1149"/>
    </location>
</feature>
<evidence type="ECO:0000256" key="1">
    <source>
        <dbReference type="SAM" id="SignalP"/>
    </source>
</evidence>
<dbReference type="eggNOG" id="COG5492">
    <property type="taxonomic scope" value="Bacteria"/>
</dbReference>
<gene>
    <name evidence="2" type="ordered locus">Desde_3851</name>
</gene>
<keyword evidence="3" id="KW-1185">Reference proteome</keyword>
<keyword evidence="1" id="KW-0732">Signal</keyword>
<organism evidence="2 3">
    <name type="scientific">Desulfitobacterium dehalogenans (strain ATCC 51507 / DSM 9161 / JW/IU-DC1)</name>
    <dbReference type="NCBI Taxonomy" id="756499"/>
    <lineage>
        <taxon>Bacteria</taxon>
        <taxon>Bacillati</taxon>
        <taxon>Bacillota</taxon>
        <taxon>Clostridia</taxon>
        <taxon>Eubacteriales</taxon>
        <taxon>Desulfitobacteriaceae</taxon>
        <taxon>Desulfitobacterium</taxon>
    </lineage>
</organism>
<reference evidence="2 3" key="2">
    <citation type="journal article" date="2015" name="J. Bacteriol.">
        <title>Genomic, proteomic, and biochemical analysis of the organohalide respiratory pathway in Desulfitobacterium dehalogenans.</title>
        <authorList>
            <person name="Kruse T."/>
            <person name="van de Pas B.A."/>
            <person name="Atteia A."/>
            <person name="Krab K."/>
            <person name="Hagen W.R."/>
            <person name="Goodwin L."/>
            <person name="Chain P."/>
            <person name="Boeren S."/>
            <person name="Maphosa F."/>
            <person name="Schraa G."/>
            <person name="de Vos W.M."/>
            <person name="van der Oost J."/>
            <person name="Smidt H."/>
            <person name="Stams A.J."/>
        </authorList>
    </citation>
    <scope>NUCLEOTIDE SEQUENCE [LARGE SCALE GENOMIC DNA]</scope>
    <source>
        <strain evidence="3">ATCC 51507 / DSM 9161 / JW/IU-DC1</strain>
    </source>
</reference>
<dbReference type="InterPro" id="IPR051922">
    <property type="entry name" value="Bact_Sporulation_Assoc"/>
</dbReference>
<dbReference type="AlphaFoldDB" id="I4ADT3"/>
<name>I4ADT3_DESDJ</name>
<dbReference type="KEGG" id="ddh:Desde_3851"/>
<protein>
    <submittedName>
        <fullName evidence="2">Cell wall-binding protein</fullName>
    </submittedName>
</protein>
<reference evidence="3" key="1">
    <citation type="submission" date="2012-06" db="EMBL/GenBank/DDBJ databases">
        <title>Complete sequence of Desulfitobacterium dehalogenans ATCC 51507.</title>
        <authorList>
            <person name="Lucas S."/>
            <person name="Han J."/>
            <person name="Lapidus A."/>
            <person name="Cheng J.-F."/>
            <person name="Goodwin L."/>
            <person name="Pitluck S."/>
            <person name="Peters L."/>
            <person name="Ovchinnikova G."/>
            <person name="Teshima H."/>
            <person name="Detter J.C."/>
            <person name="Han C."/>
            <person name="Tapia R."/>
            <person name="Land M."/>
            <person name="Hauser L."/>
            <person name="Kyrpides N."/>
            <person name="Ivanova N."/>
            <person name="Pagani I."/>
            <person name="Kruse T."/>
            <person name="de Vos W.M."/>
            <person name="Smidt H."/>
            <person name="Woyke T."/>
        </authorList>
    </citation>
    <scope>NUCLEOTIDE SEQUENCE [LARGE SCALE GENOMIC DNA]</scope>
    <source>
        <strain evidence="3">ATCC 51507 / DSM 9161 / JW/IU-DC1</strain>
    </source>
</reference>
<evidence type="ECO:0000313" key="3">
    <source>
        <dbReference type="Proteomes" id="UP000006053"/>
    </source>
</evidence>
<dbReference type="PANTHER" id="PTHR30032">
    <property type="entry name" value="N-ACETYLMURAMOYL-L-ALANINE AMIDASE-RELATED"/>
    <property type="match status" value="1"/>
</dbReference>
<proteinExistence type="predicted"/>
<dbReference type="PANTHER" id="PTHR30032:SF8">
    <property type="entry name" value="GERMINATION-SPECIFIC N-ACETYLMURAMOYL-L-ALANINE AMIDASE"/>
    <property type="match status" value="1"/>
</dbReference>
<dbReference type="OrthoDB" id="1789587at2"/>
<feature type="signal peptide" evidence="1">
    <location>
        <begin position="1"/>
        <end position="27"/>
    </location>
</feature>
<dbReference type="InterPro" id="IPR007253">
    <property type="entry name" value="Cell_wall-bd_2"/>
</dbReference>
<sequence precursor="true">MKKTKKALASLAIAGMVLSMAPASVFAADDFVRLAGSDRYQTSIKIAEKAYASADTAVVAAGNPNNLVDALAAAPLAAQEDAPIYLTDKADMNDDVVKSMKALGVKKVVVVGAAASKAVVDELKAAGFAVDEVKGADRIATAKAINAKLTAPEGTFVVGYDGVADAMSVASYAAANNFAIVVANQSGTVDAGVKADYIVGGTTRVKDIAGAKRLAGADRYDTNKQVIAELDFDFGTVYVGNGLSLADALVGSVLAAQTDSPIALTDGKTVKADIASNLEKDSVLVALGGTAAVSNAVMDAVKNPPSTGEFKVESITASAANAVKVKFSKAPADTAKINFEVKQGQSSSAVAVNVTWNEAKTEAVLSKSSNFVSGTYTVGVKEDTKELASKEVTYTEQKVAKIEITSTKLGVVTSTVNNQQVQTGYATYKILDQYGVDITNSALANNVDFKTGVGTIEARKGLIKLAASNNLNLLSFAGGIVITANDMTSGVSTTATLAATSQIGTLSDITLNKLVSADGTEKELTAASLTDVFYVDYTATDISGNATNNFELVKEGLILSGQDKDEITTSNPDVTVKVVQDPKDSNKAMIELRTTDKTITVDTPVIITAMTWTGKTSQLNLTLKKQAEVAKITLLAPNEAVASNESATIPFVAYDQNGKEVTKFADLKPYVQLNTDAAYWDEQIDGTAVIKTVKKENKTSNPIPQVITATVSRTGHYSTLTINIQKAAVADALALDTTVLKPLMQSAQMTTNGSIDVPNGAVQKIDFGYDAGGLAVKDQYGRDIDMTTADADNVAKNYYVKAEIANKDIVTVVNVNDDKQLENSTANPDATVDANGNYTDGSYIAKPGENQIVLRAKKPGTVTVRFALYGKDMKVNADGSKEDLLIDTKSQTMTVVADSDIKGYTIDSVPNAIYAANNVIDTTANTARVEAFAANPKIYGTTASGAKVVLKGTPIIGATVNSPYFTVIKGENGGVGYKGVKVVGSKLPDTMTEASATLSVTVKGVDGAIKSVSTDVKSSKVAPVAKDIVFVAPTELPGVTLDGDTLTIDTSKGTTLATLFGTTGTAPVKTLAKYDNDGKATTSKIHFYAVDQYGKKGMKLSQVLVTANDDGVVTNPRNDGSFDSASGTGSFKVSAVVGGLVKTIKIVVR</sequence>
<evidence type="ECO:0000313" key="2">
    <source>
        <dbReference type="EMBL" id="AFM02118.1"/>
    </source>
</evidence>